<evidence type="ECO:0000313" key="2">
    <source>
        <dbReference type="Proteomes" id="UP000676325"/>
    </source>
</evidence>
<gene>
    <name evidence="1" type="ORF">KDK95_05600</name>
</gene>
<reference evidence="1" key="1">
    <citation type="submission" date="2021-04" db="EMBL/GenBank/DDBJ databases">
        <title>Genome based classification of Actinospica acidithermotolerans sp. nov., an actinobacterium isolated from an Indonesian hot spring.</title>
        <authorList>
            <person name="Kusuma A.B."/>
            <person name="Putra K.E."/>
            <person name="Nafisah S."/>
            <person name="Loh J."/>
            <person name="Nouioui I."/>
            <person name="Goodfellow M."/>
        </authorList>
    </citation>
    <scope>NUCLEOTIDE SEQUENCE</scope>
    <source>
        <strain evidence="1">MGRD01-02</strain>
    </source>
</reference>
<keyword evidence="2" id="KW-1185">Reference proteome</keyword>
<protein>
    <submittedName>
        <fullName evidence="1">Uncharacterized protein</fullName>
    </submittedName>
</protein>
<dbReference type="RefSeq" id="WP_212516929.1">
    <property type="nucleotide sequence ID" value="NZ_JAGSOH010000009.1"/>
</dbReference>
<accession>A0A941EB33</accession>
<organism evidence="1 2">
    <name type="scientific">Actinospica acidithermotolerans</name>
    <dbReference type="NCBI Taxonomy" id="2828514"/>
    <lineage>
        <taxon>Bacteria</taxon>
        <taxon>Bacillati</taxon>
        <taxon>Actinomycetota</taxon>
        <taxon>Actinomycetes</taxon>
        <taxon>Catenulisporales</taxon>
        <taxon>Actinospicaceae</taxon>
        <taxon>Actinospica</taxon>
    </lineage>
</organism>
<sequence length="70" mass="7921">MSTATPIDPSLVYRETARDVRGALAARRPNLRVEAMREALAVWHPFAAEHAVWQAPQPEGTYIEVREARH</sequence>
<comment type="caution">
    <text evidence="1">The sequence shown here is derived from an EMBL/GenBank/DDBJ whole genome shotgun (WGS) entry which is preliminary data.</text>
</comment>
<name>A0A941EB33_9ACTN</name>
<dbReference type="EMBL" id="JAGSOH010000009">
    <property type="protein sequence ID" value="MBR7825774.1"/>
    <property type="molecule type" value="Genomic_DNA"/>
</dbReference>
<dbReference type="Proteomes" id="UP000676325">
    <property type="component" value="Unassembled WGS sequence"/>
</dbReference>
<dbReference type="AlphaFoldDB" id="A0A941EB33"/>
<evidence type="ECO:0000313" key="1">
    <source>
        <dbReference type="EMBL" id="MBR7825774.1"/>
    </source>
</evidence>
<proteinExistence type="predicted"/>